<reference evidence="1 2" key="1">
    <citation type="submission" date="2016-10" db="EMBL/GenBank/DDBJ databases">
        <authorList>
            <person name="de Groot N.N."/>
        </authorList>
    </citation>
    <scope>NUCLEOTIDE SEQUENCE [LARGE SCALE GENOMIC DNA]</scope>
    <source>
        <strain evidence="1 2">CPCC 100156</strain>
    </source>
</reference>
<gene>
    <name evidence="1" type="ORF">SAMN04487779_1001606</name>
</gene>
<evidence type="ECO:0000313" key="2">
    <source>
        <dbReference type="Proteomes" id="UP000198925"/>
    </source>
</evidence>
<evidence type="ECO:0000313" key="1">
    <source>
        <dbReference type="EMBL" id="SDC33268.1"/>
    </source>
</evidence>
<sequence length="359" mass="38050">MHACGRAAIRAKADRNARVLRHRRLAPGAVAALALALLGGCGSLSGPKGEEVVSGFDRVCAPVTRTRHATGIEVVPSPEALRSASARLEAWGFSRDAIDIAEVIGALPLLERLLSAETEAARARGPDAELRLLRLRMAISERIQLAMLDVSSTLAVIDCEGERGDALRVRLQATEDRRARRLGLASILVGAATAALSGGLSLGGASAGGDIAGIVGGTTEASVATALLFGEASGRLRTERNLLREVWERPPRSELFPRTVWRYLTRRPVDAPDRSAPAETVAAEWRAGERFGPAGSQAERDRTLLLFGAGGTYTVQELEMRDAMLDLLEASIALMSETLRILVIELGERPFAEGPGAGG</sequence>
<keyword evidence="2" id="KW-1185">Reference proteome</keyword>
<protein>
    <submittedName>
        <fullName evidence="1">Uncharacterized protein</fullName>
    </submittedName>
</protein>
<dbReference type="EMBL" id="FMZX01000001">
    <property type="protein sequence ID" value="SDC33268.1"/>
    <property type="molecule type" value="Genomic_DNA"/>
</dbReference>
<accession>A0A1G6KR01</accession>
<proteinExistence type="predicted"/>
<organism evidence="1 2">
    <name type="scientific">Belnapia rosea</name>
    <dbReference type="NCBI Taxonomy" id="938405"/>
    <lineage>
        <taxon>Bacteria</taxon>
        <taxon>Pseudomonadati</taxon>
        <taxon>Pseudomonadota</taxon>
        <taxon>Alphaproteobacteria</taxon>
        <taxon>Acetobacterales</taxon>
        <taxon>Roseomonadaceae</taxon>
        <taxon>Belnapia</taxon>
    </lineage>
</organism>
<dbReference type="AlphaFoldDB" id="A0A1G6KR01"/>
<dbReference type="Proteomes" id="UP000198925">
    <property type="component" value="Unassembled WGS sequence"/>
</dbReference>
<name>A0A1G6KR01_9PROT</name>